<gene>
    <name evidence="1" type="ORF">DPMN_047748</name>
</gene>
<comment type="caution">
    <text evidence="1">The sequence shown here is derived from an EMBL/GenBank/DDBJ whole genome shotgun (WGS) entry which is preliminary data.</text>
</comment>
<proteinExistence type="predicted"/>
<dbReference type="Proteomes" id="UP000828390">
    <property type="component" value="Unassembled WGS sequence"/>
</dbReference>
<reference evidence="1" key="2">
    <citation type="submission" date="2020-11" db="EMBL/GenBank/DDBJ databases">
        <authorList>
            <person name="McCartney M.A."/>
            <person name="Auch B."/>
            <person name="Kono T."/>
            <person name="Mallez S."/>
            <person name="Becker A."/>
            <person name="Gohl D.M."/>
            <person name="Silverstein K.A.T."/>
            <person name="Koren S."/>
            <person name="Bechman K.B."/>
            <person name="Herman A."/>
            <person name="Abrahante J.E."/>
            <person name="Garbe J."/>
        </authorList>
    </citation>
    <scope>NUCLEOTIDE SEQUENCE</scope>
    <source>
        <strain evidence="1">Duluth1</strain>
        <tissue evidence="1">Whole animal</tissue>
    </source>
</reference>
<evidence type="ECO:0000313" key="2">
    <source>
        <dbReference type="Proteomes" id="UP000828390"/>
    </source>
</evidence>
<accession>A0A9D4D9E6</accession>
<sequence length="58" mass="6368">MYLCLSAFSAWLTDSIADHFLLVRVWIPASRMSSSGKSLKVNTSLAFADLNSSNSEDL</sequence>
<reference evidence="1" key="1">
    <citation type="journal article" date="2019" name="bioRxiv">
        <title>The Genome of the Zebra Mussel, Dreissena polymorpha: A Resource for Invasive Species Research.</title>
        <authorList>
            <person name="McCartney M.A."/>
            <person name="Auch B."/>
            <person name="Kono T."/>
            <person name="Mallez S."/>
            <person name="Zhang Y."/>
            <person name="Obille A."/>
            <person name="Becker A."/>
            <person name="Abrahante J.E."/>
            <person name="Garbe J."/>
            <person name="Badalamenti J.P."/>
            <person name="Herman A."/>
            <person name="Mangelson H."/>
            <person name="Liachko I."/>
            <person name="Sullivan S."/>
            <person name="Sone E.D."/>
            <person name="Koren S."/>
            <person name="Silverstein K.A.T."/>
            <person name="Beckman K.B."/>
            <person name="Gohl D.M."/>
        </authorList>
    </citation>
    <scope>NUCLEOTIDE SEQUENCE</scope>
    <source>
        <strain evidence="1">Duluth1</strain>
        <tissue evidence="1">Whole animal</tissue>
    </source>
</reference>
<name>A0A9D4D9E6_DREPO</name>
<evidence type="ECO:0000313" key="1">
    <source>
        <dbReference type="EMBL" id="KAH3741030.1"/>
    </source>
</evidence>
<dbReference type="EMBL" id="JAIWYP010000011">
    <property type="protein sequence ID" value="KAH3741030.1"/>
    <property type="molecule type" value="Genomic_DNA"/>
</dbReference>
<protein>
    <submittedName>
        <fullName evidence="1">Uncharacterized protein</fullName>
    </submittedName>
</protein>
<dbReference type="AlphaFoldDB" id="A0A9D4D9E6"/>
<organism evidence="1 2">
    <name type="scientific">Dreissena polymorpha</name>
    <name type="common">Zebra mussel</name>
    <name type="synonym">Mytilus polymorpha</name>
    <dbReference type="NCBI Taxonomy" id="45954"/>
    <lineage>
        <taxon>Eukaryota</taxon>
        <taxon>Metazoa</taxon>
        <taxon>Spiralia</taxon>
        <taxon>Lophotrochozoa</taxon>
        <taxon>Mollusca</taxon>
        <taxon>Bivalvia</taxon>
        <taxon>Autobranchia</taxon>
        <taxon>Heteroconchia</taxon>
        <taxon>Euheterodonta</taxon>
        <taxon>Imparidentia</taxon>
        <taxon>Neoheterodontei</taxon>
        <taxon>Myida</taxon>
        <taxon>Dreissenoidea</taxon>
        <taxon>Dreissenidae</taxon>
        <taxon>Dreissena</taxon>
    </lineage>
</organism>
<keyword evidence="2" id="KW-1185">Reference proteome</keyword>